<dbReference type="Gene3D" id="3.40.350.10">
    <property type="entry name" value="Creatinase/prolidase N-terminal domain"/>
    <property type="match status" value="1"/>
</dbReference>
<evidence type="ECO:0000313" key="17">
    <source>
        <dbReference type="EMBL" id="KAJ8988251.1"/>
    </source>
</evidence>
<sequence length="1025" mass="116529">MSDIVINPDTFFDRLSTLYNAWKADKRSGDGSFGGADTIVILTGKADQETQYVKNNAVHFWLLGYEFPATLMVFTPAVLYVVTTEKKAKHLQNLKNGKIPIEILTVHMKQPETRTQAFEKCIDIIKNAGKKVGVIPKADAHGPFVDEWLKMYGDLSKEIEEVDVSGALSAAFAVKDENELRAMRTAARAASAMITDYWVDEMATVLDQEKRVSHRTLSDRLMKKIDDTKFFQKVSKLPSDFDTQQLDWAYGPVVQSGGRYDLSLNAQPDDENLHSGCIVAGLGLRYKTYCSILARTYLIDPSKSQTSNYKVLLAAHDAAMKEIKEGAVIKDVYNKALGVVRSKKPELEKHFGKDVGAAIGIEVRDSKLVLNGKNTKTLKDGMTVSVVTTLSDLTNDKPQDKKGTNYTLVLMDTVRVTRTEPVVFTKEALTDLDSIEFYFKDDEEETKPKQEKNKKPAASAIVASNIKSTRLRAANRQDNAKEEEEARRREHQKELAAKKQREGLEKYAEATGDMNGENEKKFKKFESYKREAQLPSRTKDMIVWVDTKASTVILPIMGRPVPFHINTIKNVSKSDEGEYTHLRFNFLSPGQGVGRKDDQPFEDPQAHFIRSLTIRSKDQDRLSEVSAQITELRKSAVRREQEKKEMEDVVEQDKLIEIRNRRPIKLSDVYLRPAQDGKRVPGSVEIHQNGLRYISPLRNDHVDVVFSNVKHLFFQPCVGELIVLIHVHLKNPIIIGKRKTKDVQFYREATDMAFDETGNRKRKHRYGDEEEFEQEQEERRRRAELDRLFKGFAEKISDAARDYNIAVDIPFRELSFNGVPNRSNVLMAPTTDALVQLTEPPFTVITLDEIEVAHLERIQFGLKNFDLVFVYKDFHRPPTHINTIPVEFLDRVKEWLDSVDIAYTEGPLNLNWGTIMKTVTADPHQFFKDGGWSFLATDTDSEQEEESEEESAFEMSDSDLAAASESESDDDSDFDEDASASDDEGEPDSGLSDEGEDWDEMEKKAKKEDRSNGHEDEDKGRKRKR</sequence>
<proteinExistence type="inferred from homology"/>
<keyword evidence="17" id="KW-0378">Hydrolase</keyword>
<accession>A0AAN6EMW5</accession>
<reference evidence="17" key="1">
    <citation type="submission" date="2023-01" db="EMBL/GenBank/DDBJ databases">
        <title>Exophiala dermititidis isolated from Cystic Fibrosis Patient.</title>
        <authorList>
            <person name="Kurbessoian T."/>
            <person name="Crocker A."/>
            <person name="Murante D."/>
            <person name="Hogan D.A."/>
            <person name="Stajich J.E."/>
        </authorList>
    </citation>
    <scope>NUCLEOTIDE SEQUENCE</scope>
    <source>
        <strain evidence="17">Ex8</strain>
    </source>
</reference>
<comment type="subcellular location">
    <subcellularLocation>
        <location evidence="12">Nucleus</location>
    </subcellularLocation>
    <subcellularLocation>
        <location evidence="12">Chromosome</location>
    </subcellularLocation>
</comment>
<dbReference type="InterPro" id="IPR000994">
    <property type="entry name" value="Pept_M24"/>
</dbReference>
<dbReference type="SMART" id="SM01286">
    <property type="entry name" value="SPT16"/>
    <property type="match status" value="1"/>
</dbReference>
<feature type="compositionally biased region" description="Acidic residues" evidence="13">
    <location>
        <begin position="939"/>
        <end position="952"/>
    </location>
</feature>
<evidence type="ECO:0000256" key="8">
    <source>
        <dbReference type="ARBA" id="ARBA00023204"/>
    </source>
</evidence>
<evidence type="ECO:0000256" key="6">
    <source>
        <dbReference type="ARBA" id="ARBA00023054"/>
    </source>
</evidence>
<dbReference type="FunFam" id="3.90.230.10:FF:000005">
    <property type="entry name" value="FACT complex subunit spt16"/>
    <property type="match status" value="1"/>
</dbReference>
<dbReference type="Gene3D" id="2.30.29.30">
    <property type="entry name" value="Pleckstrin-homology domain (PH domain)/Phosphotyrosine-binding domain (PTB)"/>
    <property type="match status" value="1"/>
</dbReference>
<dbReference type="Pfam" id="PF08644">
    <property type="entry name" value="SPT16"/>
    <property type="match status" value="1"/>
</dbReference>
<feature type="domain" description="FACT complex subunit SPT16 N-terminal lobe" evidence="14">
    <location>
        <begin position="6"/>
        <end position="168"/>
    </location>
</feature>
<dbReference type="InterPro" id="IPR040258">
    <property type="entry name" value="Spt16"/>
</dbReference>
<dbReference type="GO" id="GO:0010468">
    <property type="term" value="P:regulation of gene expression"/>
    <property type="evidence" value="ECO:0007669"/>
    <property type="project" value="UniProtKB-ARBA"/>
</dbReference>
<dbReference type="Gene3D" id="3.90.230.10">
    <property type="entry name" value="Creatinase/methionine aminopeptidase superfamily"/>
    <property type="match status" value="1"/>
</dbReference>
<keyword evidence="6" id="KW-0175">Coiled coil</keyword>
<feature type="region of interest" description="Disordered" evidence="13">
    <location>
        <begin position="758"/>
        <end position="777"/>
    </location>
</feature>
<evidence type="ECO:0000256" key="2">
    <source>
        <dbReference type="ARBA" id="ARBA00022454"/>
    </source>
</evidence>
<evidence type="ECO:0000256" key="10">
    <source>
        <dbReference type="ARBA" id="ARBA00025370"/>
    </source>
</evidence>
<comment type="subunit">
    <text evidence="11">Forms a stable heterodimer with POB3. The SPT16-POB3 dimer weakly associates with multiple molecules of NHP6 to form the FACT complex.</text>
</comment>
<dbReference type="GO" id="GO:0004177">
    <property type="term" value="F:aminopeptidase activity"/>
    <property type="evidence" value="ECO:0007669"/>
    <property type="project" value="UniProtKB-KW"/>
</dbReference>
<evidence type="ECO:0000256" key="11">
    <source>
        <dbReference type="ARBA" id="ARBA00065209"/>
    </source>
</evidence>
<evidence type="ECO:0000256" key="9">
    <source>
        <dbReference type="ARBA" id="ARBA00023242"/>
    </source>
</evidence>
<dbReference type="InterPro" id="IPR013953">
    <property type="entry name" value="FACT_SPT16_M"/>
</dbReference>
<dbReference type="InterPro" id="IPR056595">
    <property type="entry name" value="Fact-SPT16_PH"/>
</dbReference>
<evidence type="ECO:0000256" key="13">
    <source>
        <dbReference type="SAM" id="MobiDB-lite"/>
    </source>
</evidence>
<dbReference type="InterPro" id="IPR036005">
    <property type="entry name" value="Creatinase/aminopeptidase-like"/>
</dbReference>
<keyword evidence="3 12" id="KW-0235">DNA replication</keyword>
<name>A0AAN6EMW5_EXODE</name>
<evidence type="ECO:0000256" key="12">
    <source>
        <dbReference type="RuleBase" id="RU367052"/>
    </source>
</evidence>
<protein>
    <recommendedName>
        <fullName evidence="12">FACT complex subunit</fullName>
    </recommendedName>
</protein>
<keyword evidence="9 12" id="KW-0539">Nucleus</keyword>
<dbReference type="Proteomes" id="UP001161757">
    <property type="component" value="Unassembled WGS sequence"/>
</dbReference>
<evidence type="ECO:0000313" key="18">
    <source>
        <dbReference type="Proteomes" id="UP001161757"/>
    </source>
</evidence>
<dbReference type="GO" id="GO:0031491">
    <property type="term" value="F:nucleosome binding"/>
    <property type="evidence" value="ECO:0007669"/>
    <property type="project" value="TreeGrafter"/>
</dbReference>
<keyword evidence="5 12" id="KW-0805">Transcription regulation</keyword>
<dbReference type="FunFam" id="3.40.350.10:FF:000006">
    <property type="entry name" value="FACT complex subunit SPT16"/>
    <property type="match status" value="1"/>
</dbReference>
<evidence type="ECO:0000256" key="7">
    <source>
        <dbReference type="ARBA" id="ARBA00023163"/>
    </source>
</evidence>
<organism evidence="17 18">
    <name type="scientific">Exophiala dermatitidis</name>
    <name type="common">Black yeast-like fungus</name>
    <name type="synonym">Wangiella dermatitidis</name>
    <dbReference type="NCBI Taxonomy" id="5970"/>
    <lineage>
        <taxon>Eukaryota</taxon>
        <taxon>Fungi</taxon>
        <taxon>Dikarya</taxon>
        <taxon>Ascomycota</taxon>
        <taxon>Pezizomycotina</taxon>
        <taxon>Eurotiomycetes</taxon>
        <taxon>Chaetothyriomycetidae</taxon>
        <taxon>Chaetothyriales</taxon>
        <taxon>Herpotrichiellaceae</taxon>
        <taxon>Exophiala</taxon>
    </lineage>
</organism>
<dbReference type="SUPFAM" id="SSF55920">
    <property type="entry name" value="Creatinase/aminopeptidase"/>
    <property type="match status" value="1"/>
</dbReference>
<dbReference type="GO" id="GO:0034728">
    <property type="term" value="P:nucleosome organization"/>
    <property type="evidence" value="ECO:0007669"/>
    <property type="project" value="UniProtKB-ARBA"/>
</dbReference>
<feature type="region of interest" description="Disordered" evidence="13">
    <location>
        <begin position="470"/>
        <end position="501"/>
    </location>
</feature>
<dbReference type="Gene3D" id="2.30.29.150">
    <property type="match status" value="1"/>
</dbReference>
<dbReference type="Pfam" id="PF14826">
    <property type="entry name" value="FACT-Spt16_Nlob"/>
    <property type="match status" value="1"/>
</dbReference>
<dbReference type="PANTHER" id="PTHR13980">
    <property type="entry name" value="CDC68 RELATED"/>
    <property type="match status" value="1"/>
</dbReference>
<dbReference type="AlphaFoldDB" id="A0AAN6EMW5"/>
<feature type="compositionally biased region" description="Basic and acidic residues" evidence="13">
    <location>
        <begin position="1001"/>
        <end position="1025"/>
    </location>
</feature>
<evidence type="ECO:0000259" key="15">
    <source>
        <dbReference type="SMART" id="SM01286"/>
    </source>
</evidence>
<comment type="function">
    <text evidence="10 12">Component of the FACT complex, a general chromatin factor that acts to reorganize nucleosomes. The FACT complex is involved in multiple processes that require DNA as a template such as mRNA elongation, DNA replication and DNA repair. During transcription elongation the FACT complex acts as a histone chaperone that both destabilizes and restores nucleosomal structure. It facilitates the passage of RNA polymerase II and transcription by promoting the dissociation of one histone H2A-H2B dimer from the nucleosome, then subsequently promotes the reestablishment of the nucleosome following the passage of RNA polymerase II.</text>
</comment>
<dbReference type="GO" id="GO:0006368">
    <property type="term" value="P:transcription elongation by RNA polymerase II"/>
    <property type="evidence" value="ECO:0007669"/>
    <property type="project" value="TreeGrafter"/>
</dbReference>
<feature type="region of interest" description="Disordered" evidence="13">
    <location>
        <begin position="938"/>
        <end position="1025"/>
    </location>
</feature>
<gene>
    <name evidence="17" type="primary">SPT16</name>
    <name evidence="17" type="ORF">HRR80_007667</name>
</gene>
<dbReference type="GO" id="GO:0035101">
    <property type="term" value="C:FACT complex"/>
    <property type="evidence" value="ECO:0007669"/>
    <property type="project" value="UniProtKB-UniRule"/>
</dbReference>
<keyword evidence="4 12" id="KW-0227">DNA damage</keyword>
<feature type="domain" description="FACT complex subunit SPT16 middle" evidence="15">
    <location>
        <begin position="543"/>
        <end position="693"/>
    </location>
</feature>
<dbReference type="Pfam" id="PF24824">
    <property type="entry name" value="PH_SPT16"/>
    <property type="match status" value="1"/>
</dbReference>
<dbReference type="GO" id="GO:0006281">
    <property type="term" value="P:DNA repair"/>
    <property type="evidence" value="ECO:0007669"/>
    <property type="project" value="UniProtKB-UniRule"/>
</dbReference>
<comment type="caution">
    <text evidence="17">The sequence shown here is derived from an EMBL/GenBank/DDBJ whole genome shotgun (WGS) entry which is preliminary data.</text>
</comment>
<dbReference type="InterPro" id="IPR029148">
    <property type="entry name" value="FACT-SPT16_Nlobe"/>
</dbReference>
<keyword evidence="8 12" id="KW-0234">DNA repair</keyword>
<feature type="compositionally biased region" description="Low complexity" evidence="13">
    <location>
        <begin position="953"/>
        <end position="965"/>
    </location>
</feature>
<evidence type="ECO:0000256" key="3">
    <source>
        <dbReference type="ARBA" id="ARBA00022705"/>
    </source>
</evidence>
<feature type="compositionally biased region" description="Acidic residues" evidence="13">
    <location>
        <begin position="966"/>
        <end position="1000"/>
    </location>
</feature>
<evidence type="ECO:0000256" key="1">
    <source>
        <dbReference type="ARBA" id="ARBA00010779"/>
    </source>
</evidence>
<keyword evidence="7 12" id="KW-0804">Transcription</keyword>
<comment type="subunit">
    <text evidence="12">Component of the FACT complex.</text>
</comment>
<dbReference type="FunFam" id="2.30.29.150:FF:000002">
    <property type="entry name" value="FACT complex subunit SPT16"/>
    <property type="match status" value="1"/>
</dbReference>
<dbReference type="PANTHER" id="PTHR13980:SF15">
    <property type="entry name" value="FACT COMPLEX SUBUNIT SPT16"/>
    <property type="match status" value="1"/>
</dbReference>
<evidence type="ECO:0000256" key="4">
    <source>
        <dbReference type="ARBA" id="ARBA00022763"/>
    </source>
</evidence>
<evidence type="ECO:0000256" key="5">
    <source>
        <dbReference type="ARBA" id="ARBA00023015"/>
    </source>
</evidence>
<dbReference type="Gene3D" id="2.30.29.210">
    <property type="entry name" value="FACT complex subunit Spt16p/Cdc68p"/>
    <property type="match status" value="1"/>
</dbReference>
<comment type="similarity">
    <text evidence="1 12">Belongs to the peptidase M24 family. SPT16 subfamily.</text>
</comment>
<keyword evidence="2 12" id="KW-0158">Chromosome</keyword>
<evidence type="ECO:0000259" key="14">
    <source>
        <dbReference type="SMART" id="SM01285"/>
    </source>
</evidence>
<keyword evidence="17" id="KW-0645">Protease</keyword>
<dbReference type="FunFam" id="2.30.29.30:FF:000017">
    <property type="entry name" value="FACT complex subunit SPT16"/>
    <property type="match status" value="1"/>
</dbReference>
<dbReference type="InterPro" id="IPR011993">
    <property type="entry name" value="PH-like_dom_sf"/>
</dbReference>
<feature type="compositionally biased region" description="Basic and acidic residues" evidence="13">
    <location>
        <begin position="478"/>
        <end position="501"/>
    </location>
</feature>
<evidence type="ECO:0000259" key="16">
    <source>
        <dbReference type="SMART" id="SM01287"/>
    </source>
</evidence>
<dbReference type="FunFam" id="2.30.29.210:FF:000001">
    <property type="entry name" value="FACT complex subunit spt16"/>
    <property type="match status" value="1"/>
</dbReference>
<dbReference type="InterPro" id="IPR029149">
    <property type="entry name" value="Creatin/AminoP/Spt16_N"/>
</dbReference>
<dbReference type="SMART" id="SM01287">
    <property type="entry name" value="Rtt106"/>
    <property type="match status" value="1"/>
</dbReference>
<keyword evidence="17" id="KW-0031">Aminopeptidase</keyword>
<feature type="domain" description="Histone chaperone RTT106/FACT complex subunit SPT16-like middle" evidence="16">
    <location>
        <begin position="816"/>
        <end position="906"/>
    </location>
</feature>
<dbReference type="Pfam" id="PF08512">
    <property type="entry name" value="Rttp106-like_middle"/>
    <property type="match status" value="1"/>
</dbReference>
<dbReference type="Pfam" id="PF21091">
    <property type="entry name" value="SPT16_C"/>
    <property type="match status" value="1"/>
</dbReference>
<dbReference type="GO" id="GO:0006260">
    <property type="term" value="P:DNA replication"/>
    <property type="evidence" value="ECO:0007669"/>
    <property type="project" value="UniProtKB-KW"/>
</dbReference>
<dbReference type="SMART" id="SM01285">
    <property type="entry name" value="FACT-Spt16_Nlob"/>
    <property type="match status" value="1"/>
</dbReference>
<dbReference type="InterPro" id="IPR013719">
    <property type="entry name" value="RTT106/SPT16-like_middle_dom"/>
</dbReference>
<dbReference type="EMBL" id="JAJGCB010000019">
    <property type="protein sequence ID" value="KAJ8988251.1"/>
    <property type="molecule type" value="Genomic_DNA"/>
</dbReference>
<dbReference type="InterPro" id="IPR048969">
    <property type="entry name" value="FACT_SPT16_C"/>
</dbReference>
<dbReference type="Pfam" id="PF00557">
    <property type="entry name" value="Peptidase_M24"/>
    <property type="match status" value="1"/>
</dbReference>